<keyword evidence="2" id="KW-0732">Signal</keyword>
<organism evidence="3 4">
    <name type="scientific">Sphingosinicella rhizophila</name>
    <dbReference type="NCBI Taxonomy" id="3050082"/>
    <lineage>
        <taxon>Bacteria</taxon>
        <taxon>Pseudomonadati</taxon>
        <taxon>Pseudomonadota</taxon>
        <taxon>Alphaproteobacteria</taxon>
        <taxon>Sphingomonadales</taxon>
        <taxon>Sphingosinicellaceae</taxon>
        <taxon>Sphingosinicella</taxon>
    </lineage>
</organism>
<feature type="region of interest" description="Disordered" evidence="1">
    <location>
        <begin position="47"/>
        <end position="72"/>
    </location>
</feature>
<evidence type="ECO:0000256" key="2">
    <source>
        <dbReference type="SAM" id="SignalP"/>
    </source>
</evidence>
<protein>
    <submittedName>
        <fullName evidence="3">Uncharacterized protein</fullName>
    </submittedName>
</protein>
<feature type="signal peptide" evidence="2">
    <location>
        <begin position="1"/>
        <end position="20"/>
    </location>
</feature>
<proteinExistence type="predicted"/>
<dbReference type="Proteomes" id="UP001259572">
    <property type="component" value="Unassembled WGS sequence"/>
</dbReference>
<gene>
    <name evidence="3" type="ORF">RQX22_18025</name>
</gene>
<name>A0ABU3QBT1_9SPHN</name>
<evidence type="ECO:0000313" key="3">
    <source>
        <dbReference type="EMBL" id="MDT9600861.1"/>
    </source>
</evidence>
<comment type="caution">
    <text evidence="3">The sequence shown here is derived from an EMBL/GenBank/DDBJ whole genome shotgun (WGS) entry which is preliminary data.</text>
</comment>
<evidence type="ECO:0000256" key="1">
    <source>
        <dbReference type="SAM" id="MobiDB-lite"/>
    </source>
</evidence>
<sequence>MKTILAAVAFAIALPAVAHAQAAPQPAPAPKKHCCCEDKSKPMDCCDEYGKGKSGNDAHTGHDMGQPQQHQQ</sequence>
<feature type="chain" id="PRO_5046353964" evidence="2">
    <location>
        <begin position="21"/>
        <end position="72"/>
    </location>
</feature>
<accession>A0ABU3QBT1</accession>
<dbReference type="EMBL" id="JAVUPU010000013">
    <property type="protein sequence ID" value="MDT9600861.1"/>
    <property type="molecule type" value="Genomic_DNA"/>
</dbReference>
<keyword evidence="4" id="KW-1185">Reference proteome</keyword>
<dbReference type="RefSeq" id="WP_315728397.1">
    <property type="nucleotide sequence ID" value="NZ_JAVUPU010000013.1"/>
</dbReference>
<feature type="compositionally biased region" description="Basic and acidic residues" evidence="1">
    <location>
        <begin position="47"/>
        <end position="62"/>
    </location>
</feature>
<evidence type="ECO:0000313" key="4">
    <source>
        <dbReference type="Proteomes" id="UP001259572"/>
    </source>
</evidence>
<reference evidence="3 4" key="1">
    <citation type="submission" date="2023-05" db="EMBL/GenBank/DDBJ databases">
        <authorList>
            <person name="Guo Y."/>
        </authorList>
    </citation>
    <scope>NUCLEOTIDE SEQUENCE [LARGE SCALE GENOMIC DNA]</scope>
    <source>
        <strain evidence="3 4">GR2756</strain>
    </source>
</reference>